<dbReference type="GO" id="GO:0005524">
    <property type="term" value="F:ATP binding"/>
    <property type="evidence" value="ECO:0007669"/>
    <property type="project" value="UniProtKB-KW"/>
</dbReference>
<protein>
    <submittedName>
        <fullName evidence="20">Diacylglycerol kinase</fullName>
    </submittedName>
</protein>
<reference evidence="20 21" key="1">
    <citation type="submission" date="2017-09" db="EMBL/GenBank/DDBJ databases">
        <title>Complete genome sequence of Verrucomicrobial strain HZ-65, isolated from freshwater.</title>
        <authorList>
            <person name="Choi A."/>
        </authorList>
    </citation>
    <scope>NUCLEOTIDE SEQUENCE [LARGE SCALE GENOMIC DNA]</scope>
    <source>
        <strain evidence="20 21">HZ-65</strain>
    </source>
</reference>
<dbReference type="Pfam" id="PF01219">
    <property type="entry name" value="DAGK_prokar"/>
    <property type="match status" value="1"/>
</dbReference>
<comment type="similarity">
    <text evidence="2">Belongs to the bacterial diacylglycerol kinase family.</text>
</comment>
<keyword evidence="4" id="KW-0444">Lipid biosynthesis</keyword>
<evidence type="ECO:0000256" key="16">
    <source>
        <dbReference type="PIRSR" id="PIRSR600829-2"/>
    </source>
</evidence>
<dbReference type="KEGG" id="vbh:CMV30_09985"/>
<feature type="transmembrane region" description="Helical" evidence="19">
    <location>
        <begin position="51"/>
        <end position="70"/>
    </location>
</feature>
<comment type="subcellular location">
    <subcellularLocation>
        <location evidence="1">Cell membrane</location>
        <topology evidence="1">Multi-pass membrane protein</topology>
    </subcellularLocation>
</comment>
<dbReference type="RefSeq" id="WP_096055889.1">
    <property type="nucleotide sequence ID" value="NZ_CP023344.1"/>
</dbReference>
<evidence type="ECO:0000256" key="17">
    <source>
        <dbReference type="PIRSR" id="PIRSR600829-3"/>
    </source>
</evidence>
<dbReference type="GO" id="GO:0046872">
    <property type="term" value="F:metal ion binding"/>
    <property type="evidence" value="ECO:0007669"/>
    <property type="project" value="UniProtKB-KW"/>
</dbReference>
<evidence type="ECO:0000256" key="8">
    <source>
        <dbReference type="ARBA" id="ARBA00022777"/>
    </source>
</evidence>
<comment type="cofactor">
    <cofactor evidence="18">
        <name>Mg(2+)</name>
        <dbReference type="ChEBI" id="CHEBI:18420"/>
    </cofactor>
    <text evidence="18">Mn(2+), Zn(2+), Cd(2+) and Co(2+) support activity to lesser extents.</text>
</comment>
<evidence type="ECO:0000256" key="10">
    <source>
        <dbReference type="ARBA" id="ARBA00022989"/>
    </source>
</evidence>
<gene>
    <name evidence="20" type="ORF">CMV30_09985</name>
</gene>
<keyword evidence="3" id="KW-1003">Cell membrane</keyword>
<feature type="active site" description="Proton acceptor" evidence="15">
    <location>
        <position position="64"/>
    </location>
</feature>
<evidence type="ECO:0000256" key="6">
    <source>
        <dbReference type="ARBA" id="ARBA00022692"/>
    </source>
</evidence>
<feature type="binding site" evidence="17">
    <location>
        <position position="71"/>
    </location>
    <ligand>
        <name>ATP</name>
        <dbReference type="ChEBI" id="CHEBI:30616"/>
    </ligand>
</feature>
<keyword evidence="9 17" id="KW-0067">ATP-binding</keyword>
<evidence type="ECO:0000256" key="4">
    <source>
        <dbReference type="ARBA" id="ARBA00022516"/>
    </source>
</evidence>
<dbReference type="InterPro" id="IPR033717">
    <property type="entry name" value="UDPK"/>
</dbReference>
<feature type="transmembrane region" description="Helical" evidence="19">
    <location>
        <begin position="26"/>
        <end position="45"/>
    </location>
</feature>
<evidence type="ECO:0000256" key="11">
    <source>
        <dbReference type="ARBA" id="ARBA00023098"/>
    </source>
</evidence>
<keyword evidence="13" id="KW-0594">Phospholipid biosynthesis</keyword>
<keyword evidence="10 19" id="KW-1133">Transmembrane helix</keyword>
<dbReference type="GO" id="GO:0005886">
    <property type="term" value="C:plasma membrane"/>
    <property type="evidence" value="ECO:0007669"/>
    <property type="project" value="UniProtKB-SubCell"/>
</dbReference>
<keyword evidence="7 17" id="KW-0547">Nucleotide-binding</keyword>
<keyword evidence="14" id="KW-1208">Phospholipid metabolism</keyword>
<evidence type="ECO:0000256" key="14">
    <source>
        <dbReference type="ARBA" id="ARBA00023264"/>
    </source>
</evidence>
<keyword evidence="6 19" id="KW-0812">Transmembrane</keyword>
<keyword evidence="18" id="KW-0479">Metal-binding</keyword>
<keyword evidence="21" id="KW-1185">Reference proteome</keyword>
<dbReference type="Gene3D" id="1.10.287.3610">
    <property type="match status" value="1"/>
</dbReference>
<organism evidence="20 21">
    <name type="scientific">Nibricoccus aquaticus</name>
    <dbReference type="NCBI Taxonomy" id="2576891"/>
    <lineage>
        <taxon>Bacteria</taxon>
        <taxon>Pseudomonadati</taxon>
        <taxon>Verrucomicrobiota</taxon>
        <taxon>Opitutia</taxon>
        <taxon>Opitutales</taxon>
        <taxon>Opitutaceae</taxon>
        <taxon>Nibricoccus</taxon>
    </lineage>
</organism>
<feature type="binding site" evidence="18">
    <location>
        <position position="71"/>
    </location>
    <ligand>
        <name>a divalent metal cation</name>
        <dbReference type="ChEBI" id="CHEBI:60240"/>
    </ligand>
</feature>
<accession>A0A290Q7L2</accession>
<evidence type="ECO:0000256" key="2">
    <source>
        <dbReference type="ARBA" id="ARBA00005967"/>
    </source>
</evidence>
<dbReference type="OrthoDB" id="195462at2"/>
<evidence type="ECO:0000256" key="7">
    <source>
        <dbReference type="ARBA" id="ARBA00022741"/>
    </source>
</evidence>
<dbReference type="GO" id="GO:0008654">
    <property type="term" value="P:phospholipid biosynthetic process"/>
    <property type="evidence" value="ECO:0007669"/>
    <property type="project" value="UniProtKB-KW"/>
</dbReference>
<feature type="binding site" evidence="16">
    <location>
        <position position="64"/>
    </location>
    <ligand>
        <name>substrate</name>
    </ligand>
</feature>
<evidence type="ECO:0000256" key="9">
    <source>
        <dbReference type="ARBA" id="ARBA00022840"/>
    </source>
</evidence>
<evidence type="ECO:0000256" key="1">
    <source>
        <dbReference type="ARBA" id="ARBA00004651"/>
    </source>
</evidence>
<evidence type="ECO:0000256" key="5">
    <source>
        <dbReference type="ARBA" id="ARBA00022679"/>
    </source>
</evidence>
<evidence type="ECO:0000256" key="18">
    <source>
        <dbReference type="PIRSR" id="PIRSR600829-4"/>
    </source>
</evidence>
<dbReference type="EMBL" id="CP023344">
    <property type="protein sequence ID" value="ATC64257.1"/>
    <property type="molecule type" value="Genomic_DNA"/>
</dbReference>
<dbReference type="AlphaFoldDB" id="A0A290Q7L2"/>
<evidence type="ECO:0000256" key="3">
    <source>
        <dbReference type="ARBA" id="ARBA00022475"/>
    </source>
</evidence>
<dbReference type="Proteomes" id="UP000217265">
    <property type="component" value="Chromosome"/>
</dbReference>
<evidence type="ECO:0000256" key="19">
    <source>
        <dbReference type="SAM" id="Phobius"/>
    </source>
</evidence>
<evidence type="ECO:0000313" key="21">
    <source>
        <dbReference type="Proteomes" id="UP000217265"/>
    </source>
</evidence>
<feature type="binding site" evidence="17">
    <location>
        <begin position="89"/>
        <end position="90"/>
    </location>
    <ligand>
        <name>ATP</name>
        <dbReference type="ChEBI" id="CHEBI:30616"/>
    </ligand>
</feature>
<keyword evidence="5" id="KW-0808">Transferase</keyword>
<name>A0A290Q7L2_9BACT</name>
<dbReference type="PANTHER" id="PTHR34299:SF1">
    <property type="entry name" value="DIACYLGLYCEROL KINASE"/>
    <property type="match status" value="1"/>
</dbReference>
<dbReference type="GO" id="GO:0016301">
    <property type="term" value="F:kinase activity"/>
    <property type="evidence" value="ECO:0007669"/>
    <property type="project" value="UniProtKB-KW"/>
</dbReference>
<evidence type="ECO:0000313" key="20">
    <source>
        <dbReference type="EMBL" id="ATC64257.1"/>
    </source>
</evidence>
<keyword evidence="8 20" id="KW-0418">Kinase</keyword>
<dbReference type="PANTHER" id="PTHR34299">
    <property type="entry name" value="DIACYLGLYCEROL KINASE"/>
    <property type="match status" value="1"/>
</dbReference>
<dbReference type="CDD" id="cd14265">
    <property type="entry name" value="UDPK_IM_like"/>
    <property type="match status" value="1"/>
</dbReference>
<dbReference type="InterPro" id="IPR000829">
    <property type="entry name" value="DAGK"/>
</dbReference>
<keyword evidence="18" id="KW-0460">Magnesium</keyword>
<feature type="transmembrane region" description="Helical" evidence="19">
    <location>
        <begin position="91"/>
        <end position="117"/>
    </location>
</feature>
<evidence type="ECO:0000256" key="15">
    <source>
        <dbReference type="PIRSR" id="PIRSR600829-1"/>
    </source>
</evidence>
<dbReference type="InterPro" id="IPR036945">
    <property type="entry name" value="DAGK_sf"/>
</dbReference>
<keyword evidence="11" id="KW-0443">Lipid metabolism</keyword>
<keyword evidence="12 19" id="KW-0472">Membrane</keyword>
<proteinExistence type="inferred from homology"/>
<sequence>MIAARLRSFGHAMRGGMTLLKTQPNARIHLVATVGVVVAGAVWRISPGEWALVAVACGLVWMAEAFNTALEFLADEVSLERREGIKRAKDVAAFAVLVAAGAAVGIGAVVFGARIVAMF</sequence>
<evidence type="ECO:0000256" key="13">
    <source>
        <dbReference type="ARBA" id="ARBA00023209"/>
    </source>
</evidence>
<evidence type="ECO:0000256" key="12">
    <source>
        <dbReference type="ARBA" id="ARBA00023136"/>
    </source>
</evidence>